<dbReference type="InterPro" id="IPR050173">
    <property type="entry name" value="ABC_transporter_C-like"/>
</dbReference>
<evidence type="ECO:0000256" key="5">
    <source>
        <dbReference type="ARBA" id="ARBA00022692"/>
    </source>
</evidence>
<dbReference type="EMBL" id="VCAZ01000109">
    <property type="protein sequence ID" value="TST35108.1"/>
    <property type="molecule type" value="Genomic_DNA"/>
</dbReference>
<dbReference type="CDD" id="cd18592">
    <property type="entry name" value="ABC_6TM_MRP5_8_9_D1"/>
    <property type="match status" value="1"/>
</dbReference>
<comment type="catalytic activity">
    <reaction evidence="12">
        <text>leukotriene C4(in) + ATP + H2O = leukotriene C4(out) + ADP + phosphate + H(+)</text>
        <dbReference type="Rhea" id="RHEA:38963"/>
        <dbReference type="ChEBI" id="CHEBI:15377"/>
        <dbReference type="ChEBI" id="CHEBI:15378"/>
        <dbReference type="ChEBI" id="CHEBI:30616"/>
        <dbReference type="ChEBI" id="CHEBI:43474"/>
        <dbReference type="ChEBI" id="CHEBI:57973"/>
        <dbReference type="ChEBI" id="CHEBI:456216"/>
    </reaction>
    <physiologicalReaction direction="left-to-right" evidence="12">
        <dbReference type="Rhea" id="RHEA:38964"/>
    </physiologicalReaction>
</comment>
<feature type="transmembrane region" description="Helical" evidence="17">
    <location>
        <begin position="1043"/>
        <end position="1063"/>
    </location>
</feature>
<dbReference type="GO" id="GO:0016887">
    <property type="term" value="F:ATP hydrolysis activity"/>
    <property type="evidence" value="ECO:0007669"/>
    <property type="project" value="InterPro"/>
</dbReference>
<keyword evidence="5 17" id="KW-0812">Transmembrane</keyword>
<dbReference type="Pfam" id="PF00664">
    <property type="entry name" value="ABC_membrane"/>
    <property type="match status" value="2"/>
</dbReference>
<evidence type="ECO:0000256" key="8">
    <source>
        <dbReference type="ARBA" id="ARBA00022989"/>
    </source>
</evidence>
<dbReference type="GO" id="GO:0015431">
    <property type="term" value="F:ABC-type glutathione S-conjugate transporter activity"/>
    <property type="evidence" value="ECO:0007669"/>
    <property type="project" value="UniProtKB-EC"/>
</dbReference>
<dbReference type="PROSITE" id="PS50893">
    <property type="entry name" value="ABC_TRANSPORTER_2"/>
    <property type="match status" value="1"/>
</dbReference>
<dbReference type="Gene3D" id="3.40.50.300">
    <property type="entry name" value="P-loop containing nucleotide triphosphate hydrolases"/>
    <property type="match status" value="2"/>
</dbReference>
<dbReference type="InterPro" id="IPR036640">
    <property type="entry name" value="ABC1_TM_sf"/>
</dbReference>
<comment type="similarity">
    <text evidence="2 15">Belongs to the arylamine N-acetyltransferase family.</text>
</comment>
<name>A0A556V3I1_BAGYA</name>
<evidence type="ECO:0000256" key="13">
    <source>
        <dbReference type="ARBA" id="ARBA00047576"/>
    </source>
</evidence>
<evidence type="ECO:0000259" key="19">
    <source>
        <dbReference type="PROSITE" id="PS50929"/>
    </source>
</evidence>
<comment type="catalytic activity">
    <reaction evidence="13">
        <text>17beta-estradiol 17-O-(beta-D-glucuronate)(in) + ATP + H2O = 17beta-estradiol 17-O-(beta-D-glucuronate)(out) + ADP + phosphate + H(+)</text>
        <dbReference type="Rhea" id="RHEA:60128"/>
        <dbReference type="ChEBI" id="CHEBI:15377"/>
        <dbReference type="ChEBI" id="CHEBI:15378"/>
        <dbReference type="ChEBI" id="CHEBI:30616"/>
        <dbReference type="ChEBI" id="CHEBI:43474"/>
        <dbReference type="ChEBI" id="CHEBI:82961"/>
        <dbReference type="ChEBI" id="CHEBI:456216"/>
    </reaction>
    <physiologicalReaction direction="left-to-right" evidence="13">
        <dbReference type="Rhea" id="RHEA:60129"/>
    </physiologicalReaction>
</comment>
<keyword evidence="21" id="KW-1185">Reference proteome</keyword>
<dbReference type="CDD" id="cd18599">
    <property type="entry name" value="ABC_6TM_MRP5_8_9_D2"/>
    <property type="match status" value="1"/>
</dbReference>
<dbReference type="Gene3D" id="3.30.2140.20">
    <property type="match status" value="1"/>
</dbReference>
<feature type="transmembrane region" description="Helical" evidence="17">
    <location>
        <begin position="409"/>
        <end position="427"/>
    </location>
</feature>
<dbReference type="Gene3D" id="1.20.1560.10">
    <property type="entry name" value="ABC transporter type 1, transmembrane domain"/>
    <property type="match status" value="2"/>
</dbReference>
<evidence type="ECO:0000256" key="7">
    <source>
        <dbReference type="ARBA" id="ARBA00022840"/>
    </source>
</evidence>
<keyword evidence="4 15" id="KW-0808">Transferase</keyword>
<evidence type="ECO:0000256" key="1">
    <source>
        <dbReference type="ARBA" id="ARBA00004141"/>
    </source>
</evidence>
<organism evidence="20 21">
    <name type="scientific">Bagarius yarrelli</name>
    <name type="common">Goonch</name>
    <name type="synonym">Bagrus yarrelli</name>
    <dbReference type="NCBI Taxonomy" id="175774"/>
    <lineage>
        <taxon>Eukaryota</taxon>
        <taxon>Metazoa</taxon>
        <taxon>Chordata</taxon>
        <taxon>Craniata</taxon>
        <taxon>Vertebrata</taxon>
        <taxon>Euteleostomi</taxon>
        <taxon>Actinopterygii</taxon>
        <taxon>Neopterygii</taxon>
        <taxon>Teleostei</taxon>
        <taxon>Ostariophysi</taxon>
        <taxon>Siluriformes</taxon>
        <taxon>Sisoridae</taxon>
        <taxon>Sisorinae</taxon>
        <taxon>Bagarius</taxon>
    </lineage>
</organism>
<evidence type="ECO:0000256" key="9">
    <source>
        <dbReference type="ARBA" id="ARBA00023136"/>
    </source>
</evidence>
<dbReference type="PANTHER" id="PTHR24223:SF10">
    <property type="entry name" value="ATP-BINDING CASSETTE SUB-FAMILY C MEMBER 12"/>
    <property type="match status" value="1"/>
</dbReference>
<dbReference type="SUPFAM" id="SSF90123">
    <property type="entry name" value="ABC transporter transmembrane region"/>
    <property type="match status" value="2"/>
</dbReference>
<evidence type="ECO:0000256" key="3">
    <source>
        <dbReference type="ARBA" id="ARBA00022448"/>
    </source>
</evidence>
<dbReference type="PROSITE" id="PS50929">
    <property type="entry name" value="ABC_TM1F"/>
    <property type="match status" value="2"/>
</dbReference>
<dbReference type="GO" id="GO:0008559">
    <property type="term" value="F:ABC-type xenobiotic transporter activity"/>
    <property type="evidence" value="ECO:0007669"/>
    <property type="project" value="UniProtKB-EC"/>
</dbReference>
<dbReference type="GO" id="GO:0005524">
    <property type="term" value="F:ATP binding"/>
    <property type="evidence" value="ECO:0007669"/>
    <property type="project" value="UniProtKB-KW"/>
</dbReference>
<protein>
    <submittedName>
        <fullName evidence="20">Multidrug resistance-associated protein 9</fullName>
    </submittedName>
</protein>
<dbReference type="InterPro" id="IPR003593">
    <property type="entry name" value="AAA+_ATPase"/>
</dbReference>
<comment type="caution">
    <text evidence="20">The sequence shown here is derived from an EMBL/GenBank/DDBJ whole genome shotgun (WGS) entry which is preliminary data.</text>
</comment>
<dbReference type="PROSITE" id="PS00211">
    <property type="entry name" value="ABC_TRANSPORTER_1"/>
    <property type="match status" value="2"/>
</dbReference>
<evidence type="ECO:0000256" key="4">
    <source>
        <dbReference type="ARBA" id="ARBA00022679"/>
    </source>
</evidence>
<dbReference type="OrthoDB" id="6500128at2759"/>
<feature type="region of interest" description="Disordered" evidence="16">
    <location>
        <begin position="934"/>
        <end position="994"/>
    </location>
</feature>
<keyword evidence="7" id="KW-0067">ATP-binding</keyword>
<feature type="transmembrane region" description="Helical" evidence="17">
    <location>
        <begin position="433"/>
        <end position="461"/>
    </location>
</feature>
<proteinExistence type="inferred from homology"/>
<feature type="transmembrane region" description="Helical" evidence="17">
    <location>
        <begin position="510"/>
        <end position="530"/>
    </location>
</feature>
<feature type="domain" description="ABC transporter" evidence="18">
    <location>
        <begin position="700"/>
        <end position="931"/>
    </location>
</feature>
<feature type="transmembrane region" description="Helical" evidence="17">
    <location>
        <begin position="1104"/>
        <end position="1120"/>
    </location>
</feature>
<evidence type="ECO:0000256" key="12">
    <source>
        <dbReference type="ARBA" id="ARBA00047523"/>
    </source>
</evidence>
<feature type="domain" description="ABC transmembrane type-1" evidence="19">
    <location>
        <begin position="409"/>
        <end position="678"/>
    </location>
</feature>
<sequence length="1489" mass="168684">MDLQEYFRRIRFGGMYEKPDLATLCTVHELHVMSIPFENLSIHCGERNTVDLQIIYEKIVRNRRGGWCFENNLLFSWVMREMGYKNTTLGSRGFQSQINDFSPLDSHLINLVEIEGKLYIADVSFGLSYQIWHPLELISGKDQKQPSGIFRLLNDGERWVLEKTGRKLLFRNEAFTKSSLIDKPLTRKMFSFVLTPREIDYFLNTNHYLQTNPNSLYTQKSICSLQTPTGFRALIGWTYSEVTFNTEDGLDIYEMRDVDDSEIEMILKEKFNLRTRRESSALRPEFVSMNSFPEGSLIPDYREPELPLSHEKKYHASMKNMIPVRFSSGSNPMDDAGFFSFTSFTWMTPMMWKLFRNRLDKDSLSLSPHDGAHKNGERFIRMWEEEVARVGIEKASLSSVVMRFQRTRFIVSCVVAFLFTLAVFVGPKSEGSTLVHGVGLCVALFLTEFSKAFFASLLWAINLRTAIRIKGAFSMLAFQKIITLRTLSDITVGEMINVLTNDGYRMFESVLFGTFLLCIPMLMIVCIIYSCYILGYTALIGVITYLIFIPIQFSIGMLIRLFRKKTIAVTDKRVRTMNEVLTCIKLIKMYAWEESFEKKITDIRKNEKNLLQNAGYTQSVNASLTAVVPSLATILTFITHTALRLPLQPSTAYTIIAVFNSMRMTMGLLPFSVKALAEAKVALSRLKRILMIKNPNPYLIQNKDLSDALVMNNATFSWNSSAPDDPKSPEVESNGGNLLGVCGNVGSGKTSLIASILEQMHLLSGSVSANGTFAYVSQQAWIFHGSVRDNILMGEPFDQKRYNSVICACSLKPDFAILPYGDQTEIGERGLNLSGGQKQRVSLARAVYSNRDIFLLDDPLSAVDAHVGKYIFEECIKKELKGKTVILVTHQLQYLEFCDRILLLDNGWIKEAGTHKELMKAMGRYAHLITNYQPEEQGNEKKDEAPVSPSDSSQNLKRDRERSTSGGIVNTAFEMSDERLKPDDSTFDDQEATERKDQLVIKEVSREGSVTFRTYHEYCRAAGDSNATTGDISQNPDLGFYQMIYGLSIVAMVVLSALKGYSFTKILASPMSFFDTTPTGRMVNRFSKDQDEIDTALPFNMENFLQFCLLVTSTLLTVIFQRSIREMKRMENVSRSPCISLTTSVIQGLSTIHAYDKRAQYIQKFKVMSDHNSNHFLLFNCGTRWLSYWLDLLSASITLFVGLFVVLSSNEIINPSLKGLALSYTIQLTGILQYVVRLSTEVEAKFTSVERQLEYITGCVSEAPRKVKGVDTPSGWPQEGTITFQNYSMRYRENTPIVLDQLDLTIKPREKLGIVGRTGSGKSSLGVALFRLVEPAEGTILIDKVDACTLGLQDLRSQLSIIPQDPVLFIGTVRYNLDPFNKYTDEEIWMALEKTYMKNAISGLPKKLDSAVVENGENFSVGERQLMCMARALLRNSKAKCYSMRPASSCAEFIIPARLRLLRLLRLLVAERAGDVMPCKEPLWNWKET</sequence>
<dbReference type="InterPro" id="IPR027417">
    <property type="entry name" value="P-loop_NTPase"/>
</dbReference>
<dbReference type="FunFam" id="1.20.1560.10:FF:000012">
    <property type="entry name" value="ATP binding cassette subfamily C member 5"/>
    <property type="match status" value="1"/>
</dbReference>
<gene>
    <name evidence="20" type="ORF">Baya_12530</name>
</gene>
<dbReference type="CDD" id="cd03250">
    <property type="entry name" value="ABCC_MRP_domain1"/>
    <property type="match status" value="1"/>
</dbReference>
<evidence type="ECO:0000256" key="14">
    <source>
        <dbReference type="ARBA" id="ARBA00048007"/>
    </source>
</evidence>
<feature type="transmembrane region" description="Helical" evidence="17">
    <location>
        <begin position="1188"/>
        <end position="1207"/>
    </location>
</feature>
<dbReference type="InterPro" id="IPR053710">
    <property type="entry name" value="Arylamine_NAT_domain_sf"/>
</dbReference>
<accession>A0A556V3I1</accession>
<evidence type="ECO:0000256" key="6">
    <source>
        <dbReference type="ARBA" id="ARBA00022741"/>
    </source>
</evidence>
<evidence type="ECO:0000256" key="11">
    <source>
        <dbReference type="ARBA" id="ARBA00034018"/>
    </source>
</evidence>
<comment type="catalytic activity">
    <reaction evidence="11">
        <text>ATP + H2O + xenobioticSide 1 = ADP + phosphate + xenobioticSide 2.</text>
        <dbReference type="EC" id="7.6.2.2"/>
    </reaction>
</comment>
<dbReference type="SMART" id="SM00382">
    <property type="entry name" value="AAA"/>
    <property type="match status" value="2"/>
</dbReference>
<feature type="transmembrane region" description="Helical" evidence="17">
    <location>
        <begin position="536"/>
        <end position="559"/>
    </location>
</feature>
<dbReference type="PANTHER" id="PTHR24223">
    <property type="entry name" value="ATP-BINDING CASSETTE SUB-FAMILY C"/>
    <property type="match status" value="1"/>
</dbReference>
<evidence type="ECO:0000313" key="20">
    <source>
        <dbReference type="EMBL" id="TST35108.1"/>
    </source>
</evidence>
<evidence type="ECO:0000313" key="21">
    <source>
        <dbReference type="Proteomes" id="UP000319801"/>
    </source>
</evidence>
<reference evidence="20 21" key="1">
    <citation type="journal article" date="2019" name="Genome Biol. Evol.">
        <title>Whole-Genome Sequencing of the Giant Devil Catfish, Bagarius yarrelli.</title>
        <authorList>
            <person name="Jiang W."/>
            <person name="Lv Y."/>
            <person name="Cheng L."/>
            <person name="Yang K."/>
            <person name="Chao B."/>
            <person name="Wang X."/>
            <person name="Li Y."/>
            <person name="Pan X."/>
            <person name="You X."/>
            <person name="Zhang Y."/>
            <person name="Yang J."/>
            <person name="Li J."/>
            <person name="Zhang X."/>
            <person name="Liu S."/>
            <person name="Sun C."/>
            <person name="Yang J."/>
            <person name="Shi Q."/>
        </authorList>
    </citation>
    <scope>NUCLEOTIDE SEQUENCE [LARGE SCALE GENOMIC DNA]</scope>
    <source>
        <strain evidence="20">JWS20170419001</strain>
        <tissue evidence="20">Muscle</tissue>
    </source>
</reference>
<keyword evidence="8 17" id="KW-1133">Transmembrane helix</keyword>
<evidence type="ECO:0000256" key="17">
    <source>
        <dbReference type="SAM" id="Phobius"/>
    </source>
</evidence>
<keyword evidence="10 15" id="KW-0012">Acyltransferase</keyword>
<dbReference type="InterPro" id="IPR003439">
    <property type="entry name" value="ABC_transporter-like_ATP-bd"/>
</dbReference>
<dbReference type="FunFam" id="3.40.50.300:FF:000163">
    <property type="entry name" value="Multidrug resistance-associated protein member 4"/>
    <property type="match status" value="1"/>
</dbReference>
<dbReference type="InterPro" id="IPR001447">
    <property type="entry name" value="Arylamine_N-AcTrfase"/>
</dbReference>
<feature type="domain" description="ABC transmembrane type-1" evidence="19">
    <location>
        <begin position="1041"/>
        <end position="1244"/>
    </location>
</feature>
<comment type="subcellular location">
    <subcellularLocation>
        <location evidence="1">Membrane</location>
        <topology evidence="1">Multi-pass membrane protein</topology>
    </subcellularLocation>
</comment>
<dbReference type="CDD" id="cd03244">
    <property type="entry name" value="ABCC_MRP_domain2"/>
    <property type="match status" value="1"/>
</dbReference>
<evidence type="ECO:0000256" key="10">
    <source>
        <dbReference type="ARBA" id="ARBA00023315"/>
    </source>
</evidence>
<dbReference type="PRINTS" id="PR01543">
    <property type="entry name" value="ANATRNSFRASE"/>
</dbReference>
<dbReference type="FunFam" id="3.40.50.300:FF:000997">
    <property type="entry name" value="Multidrug resistance-associated protein 1"/>
    <property type="match status" value="1"/>
</dbReference>
<evidence type="ECO:0000256" key="2">
    <source>
        <dbReference type="ARBA" id="ARBA00006547"/>
    </source>
</evidence>
<dbReference type="FunFam" id="3.30.2140.20:FF:000001">
    <property type="entry name" value="Arylamine N-acetyltransferase 1"/>
    <property type="match status" value="1"/>
</dbReference>
<dbReference type="InterPro" id="IPR011527">
    <property type="entry name" value="ABC1_TM_dom"/>
</dbReference>
<dbReference type="Proteomes" id="UP000319801">
    <property type="component" value="Unassembled WGS sequence"/>
</dbReference>
<dbReference type="SUPFAM" id="SSF52540">
    <property type="entry name" value="P-loop containing nucleoside triphosphate hydrolases"/>
    <property type="match status" value="2"/>
</dbReference>
<evidence type="ECO:0000256" key="16">
    <source>
        <dbReference type="SAM" id="MobiDB-lite"/>
    </source>
</evidence>
<dbReference type="Pfam" id="PF00005">
    <property type="entry name" value="ABC_tran"/>
    <property type="match status" value="2"/>
</dbReference>
<dbReference type="InterPro" id="IPR017871">
    <property type="entry name" value="ABC_transporter-like_CS"/>
</dbReference>
<dbReference type="GO" id="GO:0016323">
    <property type="term" value="C:basolateral plasma membrane"/>
    <property type="evidence" value="ECO:0007669"/>
    <property type="project" value="UniProtKB-ARBA"/>
</dbReference>
<evidence type="ECO:0000256" key="15">
    <source>
        <dbReference type="RuleBase" id="RU003452"/>
    </source>
</evidence>
<keyword evidence="3" id="KW-0813">Transport</keyword>
<dbReference type="InterPro" id="IPR038765">
    <property type="entry name" value="Papain-like_cys_pep_sf"/>
</dbReference>
<dbReference type="GO" id="GO:0016407">
    <property type="term" value="F:acetyltransferase activity"/>
    <property type="evidence" value="ECO:0007669"/>
    <property type="project" value="InterPro"/>
</dbReference>
<keyword evidence="9 17" id="KW-0472">Membrane</keyword>
<dbReference type="Pfam" id="PF00797">
    <property type="entry name" value="Acetyltransf_2"/>
    <property type="match status" value="1"/>
</dbReference>
<evidence type="ECO:0000259" key="18">
    <source>
        <dbReference type="PROSITE" id="PS50893"/>
    </source>
</evidence>
<dbReference type="SUPFAM" id="SSF54001">
    <property type="entry name" value="Cysteine proteinases"/>
    <property type="match status" value="1"/>
</dbReference>
<keyword evidence="6" id="KW-0547">Nucleotide-binding</keyword>
<comment type="catalytic activity">
    <reaction evidence="14">
        <text>an S-substituted glutathione(in) + ATP + H2O = an S-substituted glutathione(out) + ADP + phosphate + H(+)</text>
        <dbReference type="Rhea" id="RHEA:19121"/>
        <dbReference type="ChEBI" id="CHEBI:15377"/>
        <dbReference type="ChEBI" id="CHEBI:15378"/>
        <dbReference type="ChEBI" id="CHEBI:30616"/>
        <dbReference type="ChEBI" id="CHEBI:43474"/>
        <dbReference type="ChEBI" id="CHEBI:90779"/>
        <dbReference type="ChEBI" id="CHEBI:456216"/>
        <dbReference type="EC" id="7.6.2.3"/>
    </reaction>
    <physiologicalReaction direction="left-to-right" evidence="14">
        <dbReference type="Rhea" id="RHEA:19122"/>
    </physiologicalReaction>
</comment>